<dbReference type="EMBL" id="GG704913">
    <property type="protein sequence ID" value="EAS28805.3"/>
    <property type="molecule type" value="Genomic_DNA"/>
</dbReference>
<gene>
    <name evidence="3" type="ORF">CIMG_07551</name>
</gene>
<dbReference type="InParanoid" id="J3K3M7"/>
<sequence>MDYSESSRAKALFPPSPYSQHFVFFSTTQIAAATIQVPLHLISQYPAGSRLSSFLPFSMMSSIAQEGDVKPPKVDTSDHLNPLPSHIGSDTKAKCGDETQTAAGPSNDATSVDLSHEKQPNTDKGLKTSNVFGYEKSKLKKTGFAFSIFFSWFSRAKPQPKENGPEAPEKGAVESGAAESNFNLVNMPVDIIFDIVDYLDPADREILRFTCRAFYYGLPALNFKHEHDGRCMLIQVFRRLYGSSLMPDVREGRTLLDNSDVKEKLSDHCGLCSITWPPGSWVHCPFHKPLEYASPPPLFSFKRPWHYMCLSHIRWAFALRKGLTQESYQKIIAKDVENGRLPRRVRRFSPVFSTYIASWNDYLANVESVRWTDGTYFGSAGNPNTNGLTKKKGAKPDPEVIKLHCCGHCLNILPENNPERMCGMCDCGYCKQTSIEMLRIPRDDMRTKFVPLAKVDESHVEKIKAAKKAGIKKEPL</sequence>
<dbReference type="SUPFAM" id="SSF81383">
    <property type="entry name" value="F-box domain"/>
    <property type="match status" value="1"/>
</dbReference>
<dbReference type="CDD" id="cd22150">
    <property type="entry name" value="F-box_CeFBXA-like"/>
    <property type="match status" value="1"/>
</dbReference>
<reference evidence="4" key="2">
    <citation type="journal article" date="2010" name="Genome Res.">
        <title>Population genomic sequencing of Coccidioides fungi reveals recent hybridization and transposon control.</title>
        <authorList>
            <person name="Neafsey D.E."/>
            <person name="Barker B.M."/>
            <person name="Sharpton T.J."/>
            <person name="Stajich J.E."/>
            <person name="Park D.J."/>
            <person name="Whiston E."/>
            <person name="Hung C.-Y."/>
            <person name="McMahan C."/>
            <person name="White J."/>
            <person name="Sykes S."/>
            <person name="Heiman D."/>
            <person name="Young S."/>
            <person name="Zeng Q."/>
            <person name="Abouelleil A."/>
            <person name="Aftuck L."/>
            <person name="Bessette D."/>
            <person name="Brown A."/>
            <person name="FitzGerald M."/>
            <person name="Lui A."/>
            <person name="Macdonald J.P."/>
            <person name="Priest M."/>
            <person name="Orbach M.J."/>
            <person name="Galgiani J.N."/>
            <person name="Kirkland T.N."/>
            <person name="Cole G.T."/>
            <person name="Birren B.W."/>
            <person name="Henn M.R."/>
            <person name="Taylor J.W."/>
            <person name="Rounsley S.D."/>
        </authorList>
    </citation>
    <scope>GENOME REANNOTATION</scope>
    <source>
        <strain evidence="4">RS</strain>
    </source>
</reference>
<dbReference type="SMART" id="SM00256">
    <property type="entry name" value="FBOX"/>
    <property type="match status" value="1"/>
</dbReference>
<feature type="region of interest" description="Disordered" evidence="1">
    <location>
        <begin position="66"/>
        <end position="127"/>
    </location>
</feature>
<feature type="compositionally biased region" description="Basic and acidic residues" evidence="1">
    <location>
        <begin position="67"/>
        <end position="78"/>
    </location>
</feature>
<proteinExistence type="predicted"/>
<keyword evidence="4" id="KW-1185">Reference proteome</keyword>
<dbReference type="KEGG" id="cim:CIMG_07551"/>
<dbReference type="OMA" id="HIRWAFA"/>
<dbReference type="Proteomes" id="UP000001261">
    <property type="component" value="Unassembled WGS sequence"/>
</dbReference>
<feature type="domain" description="F-box" evidence="2">
    <location>
        <begin position="181"/>
        <end position="215"/>
    </location>
</feature>
<dbReference type="VEuPathDB" id="FungiDB:CIMG_07551"/>
<name>J3K3M7_COCIM</name>
<protein>
    <recommendedName>
        <fullName evidence="2">F-box domain-containing protein</fullName>
    </recommendedName>
</protein>
<dbReference type="GeneID" id="4559965"/>
<feature type="compositionally biased region" description="Basic and acidic residues" evidence="1">
    <location>
        <begin position="114"/>
        <end position="126"/>
    </location>
</feature>
<evidence type="ECO:0000256" key="1">
    <source>
        <dbReference type="SAM" id="MobiDB-lite"/>
    </source>
</evidence>
<feature type="compositionally biased region" description="Polar residues" evidence="1">
    <location>
        <begin position="98"/>
        <end position="113"/>
    </location>
</feature>
<evidence type="ECO:0000313" key="4">
    <source>
        <dbReference type="Proteomes" id="UP000001261"/>
    </source>
</evidence>
<dbReference type="OrthoDB" id="4196127at2759"/>
<dbReference type="RefSeq" id="XP_001240388.2">
    <property type="nucleotide sequence ID" value="XM_001240387.2"/>
</dbReference>
<organism evidence="3 4">
    <name type="scientific">Coccidioides immitis (strain RS)</name>
    <name type="common">Valley fever fungus</name>
    <dbReference type="NCBI Taxonomy" id="246410"/>
    <lineage>
        <taxon>Eukaryota</taxon>
        <taxon>Fungi</taxon>
        <taxon>Dikarya</taxon>
        <taxon>Ascomycota</taxon>
        <taxon>Pezizomycotina</taxon>
        <taxon>Eurotiomycetes</taxon>
        <taxon>Eurotiomycetidae</taxon>
        <taxon>Onygenales</taxon>
        <taxon>Onygenaceae</taxon>
        <taxon>Coccidioides</taxon>
    </lineage>
</organism>
<dbReference type="Pfam" id="PF00646">
    <property type="entry name" value="F-box"/>
    <property type="match status" value="1"/>
</dbReference>
<accession>J3K3M7</accession>
<evidence type="ECO:0000313" key="3">
    <source>
        <dbReference type="EMBL" id="EAS28805.3"/>
    </source>
</evidence>
<evidence type="ECO:0000259" key="2">
    <source>
        <dbReference type="PROSITE" id="PS50181"/>
    </source>
</evidence>
<reference evidence="4" key="1">
    <citation type="journal article" date="2009" name="Genome Res.">
        <title>Comparative genomic analyses of the human fungal pathogens Coccidioides and their relatives.</title>
        <authorList>
            <person name="Sharpton T.J."/>
            <person name="Stajich J.E."/>
            <person name="Rounsley S.D."/>
            <person name="Gardner M.J."/>
            <person name="Wortman J.R."/>
            <person name="Jordar V.S."/>
            <person name="Maiti R."/>
            <person name="Kodira C.D."/>
            <person name="Neafsey D.E."/>
            <person name="Zeng Q."/>
            <person name="Hung C.-Y."/>
            <person name="McMahan C."/>
            <person name="Muszewska A."/>
            <person name="Grynberg M."/>
            <person name="Mandel M.A."/>
            <person name="Kellner E.M."/>
            <person name="Barker B.M."/>
            <person name="Galgiani J.N."/>
            <person name="Orbach M.J."/>
            <person name="Kirkland T.N."/>
            <person name="Cole G.T."/>
            <person name="Henn M.R."/>
            <person name="Birren B.W."/>
            <person name="Taylor J.W."/>
        </authorList>
    </citation>
    <scope>NUCLEOTIDE SEQUENCE [LARGE SCALE GENOMIC DNA]</scope>
    <source>
        <strain evidence="4">RS</strain>
    </source>
</reference>
<dbReference type="AlphaFoldDB" id="J3K3M7"/>
<dbReference type="InterPro" id="IPR001810">
    <property type="entry name" value="F-box_dom"/>
</dbReference>
<dbReference type="PROSITE" id="PS50181">
    <property type="entry name" value="FBOX"/>
    <property type="match status" value="1"/>
</dbReference>
<dbReference type="InterPro" id="IPR036047">
    <property type="entry name" value="F-box-like_dom_sf"/>
</dbReference>